<evidence type="ECO:0000259" key="1">
    <source>
        <dbReference type="Pfam" id="PF00082"/>
    </source>
</evidence>
<evidence type="ECO:0000313" key="2">
    <source>
        <dbReference type="EMBL" id="WPB86258.1"/>
    </source>
</evidence>
<dbReference type="Gene3D" id="3.40.50.200">
    <property type="entry name" value="Peptidase S8/S53 domain"/>
    <property type="match status" value="1"/>
</dbReference>
<accession>A0ABZ0PLR6</accession>
<sequence length="476" mass="49712">MRLMVEMRKAQGRDNALYQAYAAADSLGLLKEMASRYGLTDLPDRVMDLPSLRFESPEPPPGVLAPGRDDLLDQLRSLVIPVEFDDPAQVPGFIARVRGAGGRVGADVPIGGMGAHWNPYGDTPPLFHTRAAAEALIGTHALRAQGLAGAGVNLVFFDEGISSPALAARVEGLPHNAARAAPGFIGGWKVQQPGGPPRLAGRAAPRSHGTLVALNALSLAPAARVFDLPVLPDRMRQVTTFASFATAALIWARLEIAVWLAATYPGPWVFCHAWGVFNRALEQPRGGFTADPLHPFHQWVALLDHELRQDQVFAAGNGGQFAPHPYCGPGDIGPGQSILGANSSPHVLTVGAVRADGARIGYSAQGPGQTAFQASPATGRQFPLPIEKPDLCAPSHFIEVDDAAWISTGTSAACGLAAGAVAGLRSPASPLAALSPAELRAHLRGTARKPAGEPVGYDINLGHGILDLAGALQAPP</sequence>
<reference evidence="2 3" key="1">
    <citation type="submission" date="2023-11" db="EMBL/GenBank/DDBJ databases">
        <title>Arctic aerobic anoxygenic photoheterotroph Sediminicoccus rosea KRV36 adapts its photosynthesis to long days of polar summer.</title>
        <authorList>
            <person name="Tomasch J."/>
            <person name="Kopejtka K."/>
            <person name="Bily T."/>
            <person name="Gardiner A.T."/>
            <person name="Gardian Z."/>
            <person name="Shivaramu S."/>
            <person name="Koblizek M."/>
            <person name="Engelhardt F."/>
            <person name="Kaftan D."/>
        </authorList>
    </citation>
    <scope>NUCLEOTIDE SEQUENCE [LARGE SCALE GENOMIC DNA]</scope>
    <source>
        <strain evidence="2 3">R-30</strain>
    </source>
</reference>
<evidence type="ECO:0000313" key="3">
    <source>
        <dbReference type="Proteomes" id="UP001305521"/>
    </source>
</evidence>
<name>A0ABZ0PLR6_9PROT</name>
<dbReference type="Pfam" id="PF00082">
    <property type="entry name" value="Peptidase_S8"/>
    <property type="match status" value="1"/>
</dbReference>
<dbReference type="SUPFAM" id="SSF52743">
    <property type="entry name" value="Subtilisin-like"/>
    <property type="match status" value="1"/>
</dbReference>
<proteinExistence type="predicted"/>
<protein>
    <submittedName>
        <fullName evidence="2">S8 family serine peptidase</fullName>
    </submittedName>
</protein>
<dbReference type="InterPro" id="IPR000209">
    <property type="entry name" value="Peptidase_S8/S53_dom"/>
</dbReference>
<keyword evidence="3" id="KW-1185">Reference proteome</keyword>
<gene>
    <name evidence="2" type="ORF">R9Z33_05155</name>
</gene>
<organism evidence="2 3">
    <name type="scientific">Sediminicoccus rosea</name>
    <dbReference type="NCBI Taxonomy" id="1225128"/>
    <lineage>
        <taxon>Bacteria</taxon>
        <taxon>Pseudomonadati</taxon>
        <taxon>Pseudomonadota</taxon>
        <taxon>Alphaproteobacteria</taxon>
        <taxon>Acetobacterales</taxon>
        <taxon>Roseomonadaceae</taxon>
        <taxon>Sediminicoccus</taxon>
    </lineage>
</organism>
<dbReference type="InterPro" id="IPR036852">
    <property type="entry name" value="Peptidase_S8/S53_dom_sf"/>
</dbReference>
<dbReference type="Proteomes" id="UP001305521">
    <property type="component" value="Chromosome"/>
</dbReference>
<feature type="domain" description="Peptidase S8/S53" evidence="1">
    <location>
        <begin position="266"/>
        <end position="450"/>
    </location>
</feature>
<dbReference type="RefSeq" id="WP_318650231.1">
    <property type="nucleotide sequence ID" value="NZ_CP137852.1"/>
</dbReference>
<dbReference type="EMBL" id="CP137852">
    <property type="protein sequence ID" value="WPB86258.1"/>
    <property type="molecule type" value="Genomic_DNA"/>
</dbReference>